<dbReference type="EMBL" id="CCAG010022508">
    <property type="status" value="NOT_ANNOTATED_CDS"/>
    <property type="molecule type" value="Genomic_DNA"/>
</dbReference>
<evidence type="ECO:0000313" key="2">
    <source>
        <dbReference type="Proteomes" id="UP000092444"/>
    </source>
</evidence>
<dbReference type="GO" id="GO:0008017">
    <property type="term" value="F:microtubule binding"/>
    <property type="evidence" value="ECO:0007669"/>
    <property type="project" value="TreeGrafter"/>
</dbReference>
<dbReference type="PANTHER" id="PTHR20929:SF11">
    <property type="entry name" value="DYNEIN AXONEMAL INTERMEDIATE CHAIN 7"/>
    <property type="match status" value="1"/>
</dbReference>
<dbReference type="PhylomeDB" id="A0A1B0FQA1"/>
<organism evidence="1 2">
    <name type="scientific">Glossina morsitans morsitans</name>
    <name type="common">Savannah tsetse fly</name>
    <dbReference type="NCBI Taxonomy" id="37546"/>
    <lineage>
        <taxon>Eukaryota</taxon>
        <taxon>Metazoa</taxon>
        <taxon>Ecdysozoa</taxon>
        <taxon>Arthropoda</taxon>
        <taxon>Hexapoda</taxon>
        <taxon>Insecta</taxon>
        <taxon>Pterygota</taxon>
        <taxon>Neoptera</taxon>
        <taxon>Endopterygota</taxon>
        <taxon>Diptera</taxon>
        <taxon>Brachycera</taxon>
        <taxon>Muscomorpha</taxon>
        <taxon>Hippoboscoidea</taxon>
        <taxon>Glossinidae</taxon>
        <taxon>Glossina</taxon>
    </lineage>
</organism>
<dbReference type="Proteomes" id="UP000092444">
    <property type="component" value="Unassembled WGS sequence"/>
</dbReference>
<keyword evidence="2" id="KW-1185">Reference proteome</keyword>
<accession>A0A1B0FQA1</accession>
<dbReference type="GO" id="GO:0048487">
    <property type="term" value="F:beta-tubulin binding"/>
    <property type="evidence" value="ECO:0007669"/>
    <property type="project" value="TreeGrafter"/>
</dbReference>
<sequence>MEYFLNDDRERNKATKVAVDHIEVLKEELQNEIRDLLNRYTYRVLSTGLYNKTSLDPLTWEHTFVSNNFEMQIWGLKNVPLRWTHIPEPRLLVEFHKLNLILHIRYSILREGLTIQAVHTNFDHVSEKVKSFKPRSQKSTDTLSTCMKELSECLQKEFDLQNEIQQEVRAQIVRNYKEYEKMQEEYLLAQDQKKGRNGKNNNKKKTMPKGIKMLKEPQKINDDEYPDVFEKFLQKESRDHKHFMDNIHNAQVVHLTNDEINLKRFASLGGIYELNCVQTPAVSDFGSLNMVWHLNYKNLVVDKDPRIHSYSSNARPSRHQSVLDIRQIGANNLNPNLEALRETIDPENLLFVLVLEIPEYLCRDNNEDGSEFVPQKVDLPDKVLKISAGDSHSACLLEDEDFGNIGNDRKTMNDIISRELEDDGGGGDVLLPITET</sequence>
<dbReference type="PANTHER" id="PTHR20929">
    <property type="entry name" value="LUNG ADENOMA SUSCEPTIBILITY 1-RELATED"/>
    <property type="match status" value="1"/>
</dbReference>
<name>A0A1B0FQA1_GLOMM</name>
<dbReference type="Gene3D" id="2.130.10.30">
    <property type="entry name" value="Regulator of chromosome condensation 1/beta-lactamase-inhibitor protein II"/>
    <property type="match status" value="1"/>
</dbReference>
<dbReference type="EnsemblMetazoa" id="GMOY006088-RA">
    <property type="protein sequence ID" value="GMOY006088-PA"/>
    <property type="gene ID" value="GMOY006088"/>
</dbReference>
<protein>
    <submittedName>
        <fullName evidence="1">Uncharacterized protein</fullName>
    </submittedName>
</protein>
<dbReference type="AlphaFoldDB" id="A0A1B0FQA1"/>
<reference evidence="1" key="1">
    <citation type="submission" date="2020-05" db="UniProtKB">
        <authorList>
            <consortium name="EnsemblMetazoa"/>
        </authorList>
    </citation>
    <scope>IDENTIFICATION</scope>
    <source>
        <strain evidence="1">Yale</strain>
    </source>
</reference>
<evidence type="ECO:0000313" key="1">
    <source>
        <dbReference type="EnsemblMetazoa" id="GMOY006088-PA"/>
    </source>
</evidence>
<dbReference type="InterPro" id="IPR009091">
    <property type="entry name" value="RCC1/BLIP-II"/>
</dbReference>
<dbReference type="InterPro" id="IPR023247">
    <property type="entry name" value="IC97/Dnai7-like"/>
</dbReference>
<proteinExistence type="predicted"/>